<evidence type="ECO:0000313" key="3">
    <source>
        <dbReference type="EMBL" id="MBK5930819.1"/>
    </source>
</evidence>
<dbReference type="Pfam" id="PF00873">
    <property type="entry name" value="ACR_tran"/>
    <property type="match status" value="2"/>
</dbReference>
<feature type="transmembrane region" description="Helical" evidence="2">
    <location>
        <begin position="398"/>
        <end position="416"/>
    </location>
</feature>
<accession>A0AAJ0UG38</accession>
<dbReference type="SUPFAM" id="SSF82866">
    <property type="entry name" value="Multidrug efflux transporter AcrB transmembrane domain"/>
    <property type="match status" value="2"/>
</dbReference>
<keyword evidence="2" id="KW-0812">Transmembrane</keyword>
<dbReference type="GO" id="GO:0005886">
    <property type="term" value="C:plasma membrane"/>
    <property type="evidence" value="ECO:0007669"/>
    <property type="project" value="TreeGrafter"/>
</dbReference>
<dbReference type="Gene3D" id="3.30.70.1320">
    <property type="entry name" value="Multidrug efflux transporter AcrB pore domain like"/>
    <property type="match status" value="1"/>
</dbReference>
<reference evidence="3" key="2">
    <citation type="journal article" date="2020" name="Microorganisms">
        <title>Osmotic Adaptation and Compatible Solute Biosynthesis of Phototrophic Bacteria as Revealed from Genome Analyses.</title>
        <authorList>
            <person name="Imhoff J.F."/>
            <person name="Rahn T."/>
            <person name="Kunzel S."/>
            <person name="Keller A."/>
            <person name="Neulinger S.C."/>
        </authorList>
    </citation>
    <scope>NUCLEOTIDE SEQUENCE</scope>
    <source>
        <strain evidence="3">DSM 4395</strain>
    </source>
</reference>
<dbReference type="RefSeq" id="WP_201245638.1">
    <property type="nucleotide sequence ID" value="NZ_NHSF01000059.1"/>
</dbReference>
<feature type="region of interest" description="Disordered" evidence="1">
    <location>
        <begin position="572"/>
        <end position="608"/>
    </location>
</feature>
<feature type="region of interest" description="Disordered" evidence="1">
    <location>
        <begin position="1"/>
        <end position="31"/>
    </location>
</feature>
<gene>
    <name evidence="3" type="ORF">CCR82_09865</name>
</gene>
<evidence type="ECO:0000256" key="1">
    <source>
        <dbReference type="SAM" id="MobiDB-lite"/>
    </source>
</evidence>
<dbReference type="PRINTS" id="PR00702">
    <property type="entry name" value="ACRIFLAVINRP"/>
</dbReference>
<feature type="transmembrane region" description="Helical" evidence="2">
    <location>
        <begin position="1014"/>
        <end position="1034"/>
    </location>
</feature>
<feature type="transmembrane region" description="Helical" evidence="2">
    <location>
        <begin position="423"/>
        <end position="444"/>
    </location>
</feature>
<evidence type="ECO:0000256" key="2">
    <source>
        <dbReference type="SAM" id="Phobius"/>
    </source>
</evidence>
<evidence type="ECO:0000313" key="4">
    <source>
        <dbReference type="Proteomes" id="UP001296967"/>
    </source>
</evidence>
<organism evidence="3 4">
    <name type="scientific">Halochromatium salexigens</name>
    <name type="common">Chromatium salexigens</name>
    <dbReference type="NCBI Taxonomy" id="49447"/>
    <lineage>
        <taxon>Bacteria</taxon>
        <taxon>Pseudomonadati</taxon>
        <taxon>Pseudomonadota</taxon>
        <taxon>Gammaproteobacteria</taxon>
        <taxon>Chromatiales</taxon>
        <taxon>Chromatiaceae</taxon>
        <taxon>Halochromatium</taxon>
    </lineage>
</organism>
<protein>
    <submittedName>
        <fullName evidence="3">Multidrug transporter AcrB</fullName>
    </submittedName>
</protein>
<dbReference type="SUPFAM" id="SSF82693">
    <property type="entry name" value="Multidrug efflux transporter AcrB pore domain, PN1, PN2, PC1 and PC2 subdomains"/>
    <property type="match status" value="3"/>
</dbReference>
<dbReference type="EMBL" id="NHSF01000059">
    <property type="protein sequence ID" value="MBK5930819.1"/>
    <property type="molecule type" value="Genomic_DNA"/>
</dbReference>
<keyword evidence="2" id="KW-0472">Membrane</keyword>
<dbReference type="InterPro" id="IPR001036">
    <property type="entry name" value="Acrflvin-R"/>
</dbReference>
<feature type="transmembrane region" description="Helical" evidence="2">
    <location>
        <begin position="1116"/>
        <end position="1138"/>
    </location>
</feature>
<feature type="transmembrane region" description="Helical" evidence="2">
    <location>
        <begin position="1082"/>
        <end position="1104"/>
    </location>
</feature>
<feature type="transmembrane region" description="Helical" evidence="2">
    <location>
        <begin position="527"/>
        <end position="551"/>
    </location>
</feature>
<feature type="transmembrane region" description="Helical" evidence="2">
    <location>
        <begin position="1040"/>
        <end position="1061"/>
    </location>
</feature>
<proteinExistence type="predicted"/>
<name>A0AAJ0UG38_HALSE</name>
<dbReference type="SUPFAM" id="SSF82714">
    <property type="entry name" value="Multidrug efflux transporter AcrB TolC docking domain, DN and DC subdomains"/>
    <property type="match status" value="2"/>
</dbReference>
<feature type="transmembrane region" description="Helical" evidence="2">
    <location>
        <begin position="495"/>
        <end position="515"/>
    </location>
</feature>
<dbReference type="Proteomes" id="UP001296967">
    <property type="component" value="Unassembled WGS sequence"/>
</dbReference>
<reference evidence="3" key="1">
    <citation type="submission" date="2017-05" db="EMBL/GenBank/DDBJ databases">
        <authorList>
            <person name="Imhoff J.F."/>
            <person name="Rahn T."/>
            <person name="Kuenzel S."/>
            <person name="Neulinger S.C."/>
        </authorList>
    </citation>
    <scope>NUCLEOTIDE SEQUENCE</scope>
    <source>
        <strain evidence="3">DSM 4395</strain>
    </source>
</reference>
<sequence length="1151" mass="123786">MAESQVTTENSAGTTEATSSDGATAPPGQQTTLGISGRIAQRFQDAKITPLLALVGLLLGLFAILMTPREEEPQINVTFADVFIPFPGASASEVEHLVAGPAEQVLSEIQGVKHVYSVSRPGMALISVQFEVGEDRTEAIVRLWSKVNSNADWLAEGLGVGDPLIKPKGIDNVPILTATLWSADQQLGAYELGQVAHAIEQELKRVAGTRDVYTVGAPQQVMRVILDPQALASHGIDLSDLSRALQAGNSSRDDIAIVADNREIRVQAGTMLASVDDIAELVVGMHGGRPVYLREVARIERGPEVPQAYVWMGAGPGAGTADRSGVDAVTAADGQVLAGTTPAVTIAVAKQEGTNAVAVAEQVIARFKQLDGIFIPDGVEVSITRNDGKTADAKARKLITELGSATITVIVLVALAMGWRAGLVVGGAVIVTLMLTLFASWAYGFTLNRVSLFALIFSIGILVDDAIVVVENIIRHMAIGRHKMLDLMPGAVDEVGSPTILATFTVIAALLPMAFVSGLMGPYMSPIPINASMGMLISQAVAFVLTPWLAYQVLGRRHDAALADHAHQAGSYAPSRAASPQDGTNPHLAAGNESAPAHQKHETEEDEANPKLQWLFDRVITPFLEGRRGLINRWLLLAGILLMIGASLLLPLSQMVILKMLPFDNKSELQVVLDMPEGSSLEQTARVLGELGHYLETQPEVADYQAYAGTASPMNFNGLVRQYYLRDQAHQGDLQVNLVADEQREDKSHAIALRLREPLQAIAERHGGNAKIVEIPPGPPVFAPLVAEIYGIDYDEQMALAEQVRDVFAGTDDIVDIDDSMEYPGRKFVLVVDRPKAAQLGVDQASVAKALASVLGGEDMAYLHGANVKYAVPIRVEYDEADKADLDQVLALRVRSRGGQLVPLSEIVTVVDSQRESSIYHKDLLPVVYVTANMAGEIDSPLYGLFIIAGQLDADLSQWYTRQPENPYEPSIKWDGEWQVTYETFRDMGIAYAFGLVLIYLLVVFQFRSYVVPLIIMAPIPLTIIGILPGHALLGAQFTATSMIGMIALAGIIVRNSILLVDFINQQVRAGDPLERAVIGSAVVRTKPIVLTALATMAGVSFILSDPIFSGLAVSLLFGLFVSTVLTLVVIPVVYYGVMRKRVEWIRTATG</sequence>
<dbReference type="Gene3D" id="1.20.1640.10">
    <property type="entry name" value="Multidrug efflux transporter AcrB transmembrane domain"/>
    <property type="match status" value="2"/>
</dbReference>
<keyword evidence="4" id="KW-1185">Reference proteome</keyword>
<dbReference type="Gene3D" id="3.30.70.1440">
    <property type="entry name" value="Multidrug efflux transporter AcrB pore domain"/>
    <property type="match status" value="1"/>
</dbReference>
<dbReference type="Gene3D" id="3.30.70.1430">
    <property type="entry name" value="Multidrug efflux transporter AcrB pore domain"/>
    <property type="match status" value="2"/>
</dbReference>
<keyword evidence="2" id="KW-1133">Transmembrane helix</keyword>
<feature type="transmembrane region" description="Helical" evidence="2">
    <location>
        <begin position="48"/>
        <end position="66"/>
    </location>
</feature>
<feature type="transmembrane region" description="Helical" evidence="2">
    <location>
        <begin position="989"/>
        <end position="1007"/>
    </location>
</feature>
<feature type="transmembrane region" description="Helical" evidence="2">
    <location>
        <begin position="634"/>
        <end position="657"/>
    </location>
</feature>
<dbReference type="InterPro" id="IPR027463">
    <property type="entry name" value="AcrB_DN_DC_subdom"/>
</dbReference>
<dbReference type="PANTHER" id="PTHR32063:SF16">
    <property type="entry name" value="CATION EFFLUX SYSTEM (ACRB_ACRD_ACRF FAMILY)"/>
    <property type="match status" value="1"/>
</dbReference>
<dbReference type="Gene3D" id="3.30.2090.10">
    <property type="entry name" value="Multidrug efflux transporter AcrB TolC docking domain, DN and DC subdomains"/>
    <property type="match status" value="2"/>
</dbReference>
<dbReference type="AlphaFoldDB" id="A0AAJ0UG38"/>
<feature type="transmembrane region" description="Helical" evidence="2">
    <location>
        <begin position="450"/>
        <end position="474"/>
    </location>
</feature>
<dbReference type="PANTHER" id="PTHR32063">
    <property type="match status" value="1"/>
</dbReference>
<comment type="caution">
    <text evidence="3">The sequence shown here is derived from an EMBL/GenBank/DDBJ whole genome shotgun (WGS) entry which is preliminary data.</text>
</comment>
<dbReference type="GO" id="GO:0042910">
    <property type="term" value="F:xenobiotic transmembrane transporter activity"/>
    <property type="evidence" value="ECO:0007669"/>
    <property type="project" value="TreeGrafter"/>
</dbReference>